<protein>
    <submittedName>
        <fullName evidence="1">Uncharacterized protein</fullName>
    </submittedName>
</protein>
<dbReference type="EMBL" id="VIFM01000106">
    <property type="protein sequence ID" value="TQF13268.1"/>
    <property type="molecule type" value="Genomic_DNA"/>
</dbReference>
<proteinExistence type="predicted"/>
<dbReference type="RefSeq" id="WP_141645009.1">
    <property type="nucleotide sequence ID" value="NZ_VIFM01000106.1"/>
</dbReference>
<reference evidence="1 2" key="1">
    <citation type="submission" date="2019-06" db="EMBL/GenBank/DDBJ databases">
        <authorList>
            <person name="Livingstone P."/>
            <person name="Whitworth D."/>
        </authorList>
    </citation>
    <scope>NUCLEOTIDE SEQUENCE [LARGE SCALE GENOMIC DNA]</scope>
    <source>
        <strain evidence="1 2">AM401</strain>
    </source>
</reference>
<comment type="caution">
    <text evidence="1">The sequence shown here is derived from an EMBL/GenBank/DDBJ whole genome shotgun (WGS) entry which is preliminary data.</text>
</comment>
<accession>A0A540WW75</accession>
<sequence>MRAPPAWHLSLWCCVLVLLQVGCGAATVNLRDWGSLHVTADDDTTGAFLPDDMQVDTGQAEGERPDSYCASRTDTACENAGMRPPLRRGPGARQWRRAPLLTPTPTPQQSQLQAHRLANHQVVQQARQRYAQRLKEAQARYPSSTGFQEHHLIPMYLGGAKSGATYRLPTAYHKAITQAFRERWTYGQERPPPEKLQLLLVQVYSQYPIPQLIGLQP</sequence>
<organism evidence="1 2">
    <name type="scientific">Myxococcus llanfairpwllgwyngyllgogerychwyrndrobwllllantysiliogogogochensis</name>
    <dbReference type="NCBI Taxonomy" id="2590453"/>
    <lineage>
        <taxon>Bacteria</taxon>
        <taxon>Pseudomonadati</taxon>
        <taxon>Myxococcota</taxon>
        <taxon>Myxococcia</taxon>
        <taxon>Myxococcales</taxon>
        <taxon>Cystobacterineae</taxon>
        <taxon>Myxococcaceae</taxon>
        <taxon>Myxococcus</taxon>
    </lineage>
</organism>
<evidence type="ECO:0000313" key="1">
    <source>
        <dbReference type="EMBL" id="TQF13268.1"/>
    </source>
</evidence>
<keyword evidence="2" id="KW-1185">Reference proteome</keyword>
<dbReference type="OrthoDB" id="5525102at2"/>
<gene>
    <name evidence="1" type="ORF">FJV41_24735</name>
</gene>
<name>A0A540WW75_9BACT</name>
<evidence type="ECO:0000313" key="2">
    <source>
        <dbReference type="Proteomes" id="UP000315369"/>
    </source>
</evidence>
<dbReference type="AlphaFoldDB" id="A0A540WW75"/>
<dbReference type="Proteomes" id="UP000315369">
    <property type="component" value="Unassembled WGS sequence"/>
</dbReference>